<dbReference type="EC" id="1.3.1.76" evidence="2"/>
<organism evidence="7 8">
    <name type="scientific">Petrocella atlantisensis</name>
    <dbReference type="NCBI Taxonomy" id="2173034"/>
    <lineage>
        <taxon>Bacteria</taxon>
        <taxon>Bacillati</taxon>
        <taxon>Bacillota</taxon>
        <taxon>Clostridia</taxon>
        <taxon>Lachnospirales</taxon>
        <taxon>Vallitaleaceae</taxon>
        <taxon>Petrocella</taxon>
    </lineage>
</organism>
<evidence type="ECO:0000256" key="2">
    <source>
        <dbReference type="ARBA" id="ARBA00012400"/>
    </source>
</evidence>
<evidence type="ECO:0000256" key="1">
    <source>
        <dbReference type="ARBA" id="ARBA00005010"/>
    </source>
</evidence>
<comment type="pathway">
    <text evidence="1">Porphyrin-containing compound metabolism; siroheme biosynthesis; sirohydrochlorin from precorrin-2: step 1/1.</text>
</comment>
<dbReference type="SUPFAM" id="SSF51735">
    <property type="entry name" value="NAD(P)-binding Rossmann-fold domains"/>
    <property type="match status" value="1"/>
</dbReference>
<dbReference type="InterPro" id="IPR006367">
    <property type="entry name" value="Sirohaem_synthase_N"/>
</dbReference>
<evidence type="ECO:0000313" key="7">
    <source>
        <dbReference type="EMBL" id="VDN46082.1"/>
    </source>
</evidence>
<dbReference type="PANTHER" id="PTHR35330">
    <property type="entry name" value="SIROHEME BIOSYNTHESIS PROTEIN MET8"/>
    <property type="match status" value="1"/>
</dbReference>
<dbReference type="GO" id="GO:0019354">
    <property type="term" value="P:siroheme biosynthetic process"/>
    <property type="evidence" value="ECO:0007669"/>
    <property type="project" value="UniProtKB-UniPathway"/>
</dbReference>
<keyword evidence="3" id="KW-0560">Oxidoreductase</keyword>
<dbReference type="AlphaFoldDB" id="A0A3P7RT62"/>
<evidence type="ECO:0000313" key="8">
    <source>
        <dbReference type="Proteomes" id="UP000279029"/>
    </source>
</evidence>
<name>A0A3P7RT62_9FIRM</name>
<dbReference type="GO" id="GO:0004325">
    <property type="term" value="F:ferrochelatase activity"/>
    <property type="evidence" value="ECO:0007669"/>
    <property type="project" value="InterPro"/>
</dbReference>
<dbReference type="InterPro" id="IPR036291">
    <property type="entry name" value="NAD(P)-bd_dom_sf"/>
</dbReference>
<dbReference type="Gene3D" id="3.40.50.720">
    <property type="entry name" value="NAD(P)-binding Rossmann-like Domain"/>
    <property type="match status" value="1"/>
</dbReference>
<evidence type="ECO:0000256" key="6">
    <source>
        <dbReference type="ARBA" id="ARBA00047561"/>
    </source>
</evidence>
<reference evidence="7 8" key="1">
    <citation type="submission" date="2018-09" db="EMBL/GenBank/DDBJ databases">
        <authorList>
            <person name="Postec A."/>
        </authorList>
    </citation>
    <scope>NUCLEOTIDE SEQUENCE [LARGE SCALE GENOMIC DNA]</scope>
    <source>
        <strain evidence="7">70B-A</strain>
    </source>
</reference>
<proteinExistence type="predicted"/>
<sequence length="199" mass="22420">MYLPVMLNTEGKKIVVIGGGSVALEKIQKLINFDARVEAVSLNFLPSLLEMGPKVQCRVSPYHKDHITNAFLVISATNDALVNRQVYEDCRALHILCNVVDQPDLCDVVFTSALKRGQLIFSVSTSGQSPILGQKIIGKLKEEYDESWEEKIKLLGAIRTIFKEMERDSVKRNKMLRAIIYKDTETLRRILEKLTINGG</sequence>
<dbReference type="KEGG" id="cbar:PATL70BA_0238"/>
<accession>A0A3P7RT62</accession>
<keyword evidence="5" id="KW-0627">Porphyrin biosynthesis</keyword>
<gene>
    <name evidence="7" type="ORF">PATL70BA_0238</name>
</gene>
<dbReference type="Proteomes" id="UP000279029">
    <property type="component" value="Chromosome"/>
</dbReference>
<evidence type="ECO:0000256" key="5">
    <source>
        <dbReference type="ARBA" id="ARBA00023244"/>
    </source>
</evidence>
<dbReference type="InterPro" id="IPR028161">
    <property type="entry name" value="Met8-like"/>
</dbReference>
<dbReference type="GO" id="GO:0043115">
    <property type="term" value="F:precorrin-2 dehydrogenase activity"/>
    <property type="evidence" value="ECO:0007669"/>
    <property type="project" value="UniProtKB-EC"/>
</dbReference>
<dbReference type="NCBIfam" id="TIGR01470">
    <property type="entry name" value="cysG_Nterm"/>
    <property type="match status" value="1"/>
</dbReference>
<protein>
    <recommendedName>
        <fullName evidence="2">precorrin-2 dehydrogenase</fullName>
        <ecNumber evidence="2">1.3.1.76</ecNumber>
    </recommendedName>
</protein>
<dbReference type="Gene3D" id="1.10.8.610">
    <property type="entry name" value="SirC, precorrin-2 dehydrogenase, C-terminal helical domain-like"/>
    <property type="match status" value="1"/>
</dbReference>
<evidence type="ECO:0000256" key="4">
    <source>
        <dbReference type="ARBA" id="ARBA00023027"/>
    </source>
</evidence>
<keyword evidence="8" id="KW-1185">Reference proteome</keyword>
<dbReference type="EMBL" id="LR130778">
    <property type="protein sequence ID" value="VDN46082.1"/>
    <property type="molecule type" value="Genomic_DNA"/>
</dbReference>
<dbReference type="RefSeq" id="WP_125135652.1">
    <property type="nucleotide sequence ID" value="NZ_LR130778.1"/>
</dbReference>
<keyword evidence="4" id="KW-0520">NAD</keyword>
<dbReference type="InterPro" id="IPR042518">
    <property type="entry name" value="SirC_C"/>
</dbReference>
<dbReference type="SUPFAM" id="SSF75615">
    <property type="entry name" value="Siroheme synthase middle domains-like"/>
    <property type="match status" value="1"/>
</dbReference>
<dbReference type="OrthoDB" id="9773765at2"/>
<dbReference type="PANTHER" id="PTHR35330:SF1">
    <property type="entry name" value="SIROHEME BIOSYNTHESIS PROTEIN MET8"/>
    <property type="match status" value="1"/>
</dbReference>
<dbReference type="UniPathway" id="UPA00262">
    <property type="reaction ID" value="UER00222"/>
</dbReference>
<comment type="catalytic activity">
    <reaction evidence="6">
        <text>precorrin-2 + NAD(+) = sirohydrochlorin + NADH + 2 H(+)</text>
        <dbReference type="Rhea" id="RHEA:15613"/>
        <dbReference type="ChEBI" id="CHEBI:15378"/>
        <dbReference type="ChEBI" id="CHEBI:57540"/>
        <dbReference type="ChEBI" id="CHEBI:57945"/>
        <dbReference type="ChEBI" id="CHEBI:58351"/>
        <dbReference type="ChEBI" id="CHEBI:58827"/>
        <dbReference type="EC" id="1.3.1.76"/>
    </reaction>
</comment>
<evidence type="ECO:0000256" key="3">
    <source>
        <dbReference type="ARBA" id="ARBA00023002"/>
    </source>
</evidence>
<dbReference type="Pfam" id="PF13241">
    <property type="entry name" value="NAD_binding_7"/>
    <property type="match status" value="1"/>
</dbReference>